<proteinExistence type="predicted"/>
<sequence>MRHVKLFLFSIMISFLITAGVAVITIVVMMFSVHTDSAHLTGLFGAVYFQSSLNESGNVVASAGINSVPRIAAIWVVVCAVCLVASYAFAALKRYRDRLIEHKQ</sequence>
<dbReference type="RefSeq" id="WP_126414591.1">
    <property type="nucleotide sequence ID" value="NZ_JASPER010000117.1"/>
</dbReference>
<accession>A0A448PN40</accession>
<reference evidence="1 2" key="1">
    <citation type="submission" date="2018-12" db="EMBL/GenBank/DDBJ databases">
        <authorList>
            <consortium name="Pathogen Informatics"/>
        </authorList>
    </citation>
    <scope>NUCLEOTIDE SEQUENCE [LARGE SCALE GENOMIC DNA]</scope>
    <source>
        <strain evidence="1 2">NCTC10951</strain>
    </source>
</reference>
<gene>
    <name evidence="1" type="ORF">NCTC10951_02192</name>
</gene>
<organism evidence="1 2">
    <name type="scientific">Actinomyces viscosus</name>
    <dbReference type="NCBI Taxonomy" id="1656"/>
    <lineage>
        <taxon>Bacteria</taxon>
        <taxon>Bacillati</taxon>
        <taxon>Actinomycetota</taxon>
        <taxon>Actinomycetes</taxon>
        <taxon>Actinomycetales</taxon>
        <taxon>Actinomycetaceae</taxon>
        <taxon>Actinomyces</taxon>
    </lineage>
</organism>
<dbReference type="OrthoDB" id="9951700at2"/>
<name>A0A448PN40_ACTVI</name>
<evidence type="ECO:0000313" key="2">
    <source>
        <dbReference type="Proteomes" id="UP000268658"/>
    </source>
</evidence>
<evidence type="ECO:0000313" key="1">
    <source>
        <dbReference type="EMBL" id="VEI17432.1"/>
    </source>
</evidence>
<protein>
    <submittedName>
        <fullName evidence="1">Uncharacterized protein</fullName>
    </submittedName>
</protein>
<dbReference type="AlphaFoldDB" id="A0A448PN40"/>
<dbReference type="Proteomes" id="UP000268658">
    <property type="component" value="Chromosome"/>
</dbReference>
<dbReference type="KEGG" id="avc:NCTC10951_02192"/>
<dbReference type="EMBL" id="LR134477">
    <property type="protein sequence ID" value="VEI17432.1"/>
    <property type="molecule type" value="Genomic_DNA"/>
</dbReference>